<dbReference type="EMBL" id="LUAW01000011">
    <property type="protein sequence ID" value="KYQ73259.1"/>
    <property type="molecule type" value="Genomic_DNA"/>
</dbReference>
<proteinExistence type="predicted"/>
<dbReference type="OrthoDB" id="8613896at2"/>
<evidence type="ECO:0000256" key="1">
    <source>
        <dbReference type="SAM" id="MobiDB-lite"/>
    </source>
</evidence>
<feature type="region of interest" description="Disordered" evidence="1">
    <location>
        <begin position="1"/>
        <end position="21"/>
    </location>
</feature>
<keyword evidence="3" id="KW-1185">Reference proteome</keyword>
<dbReference type="RefSeq" id="WP_067666621.1">
    <property type="nucleotide sequence ID" value="NZ_CBCSIK010000008.1"/>
</dbReference>
<dbReference type="AlphaFoldDB" id="A0A151Y5J4"/>
<gene>
    <name evidence="2" type="ORF">AZH43_07505</name>
</gene>
<name>A0A151Y5J4_9GAMM</name>
<accession>A0A151Y5J4</accession>
<comment type="caution">
    <text evidence="2">The sequence shown here is derived from an EMBL/GenBank/DDBJ whole genome shotgun (WGS) entry which is preliminary data.</text>
</comment>
<reference evidence="2 3" key="1">
    <citation type="submission" date="2016-03" db="EMBL/GenBank/DDBJ databases">
        <title>Acinetobacter genomospecies 28 strain ANC 4149.</title>
        <authorList>
            <person name="Radolfova-Krizova L."/>
            <person name="Nemec A."/>
        </authorList>
    </citation>
    <scope>NUCLEOTIDE SEQUENCE [LARGE SCALE GENOMIC DNA]</scope>
    <source>
        <strain evidence="2 3">ANC 4149</strain>
    </source>
</reference>
<dbReference type="Proteomes" id="UP000076276">
    <property type="component" value="Unassembled WGS sequence"/>
</dbReference>
<protein>
    <submittedName>
        <fullName evidence="2">Uncharacterized protein</fullName>
    </submittedName>
</protein>
<dbReference type="STRING" id="1806892.AZH43_07505"/>
<evidence type="ECO:0000313" key="3">
    <source>
        <dbReference type="Proteomes" id="UP000076276"/>
    </source>
</evidence>
<evidence type="ECO:0000313" key="2">
    <source>
        <dbReference type="EMBL" id="KYQ73259.1"/>
    </source>
</evidence>
<sequence>MGNDLSKVPAANAHSVKQPERMNADPFWGKVSKHKFAEFNLCSVSRDENNNEVITVDTSQPTVRAFLVDGDKTMESQWQTPFENSNPELKMPMLMAGLQTGQTITSMGAAADSILGDTVSAAAKTAMKPMADFIKSVQGHTNLNKVNTTQVFLSTASVRLNLSLFFIAFRNAKIEVEEKIMKLESWSVPVHLSQGTVLTDVVEQGAAGLFSGVIPPYISLTTHGKTYWPFILESVSAPIVTPIDEDGNRLNLAINISIVSRTAWDADDVRKLYGN</sequence>
<organism evidence="2 3">
    <name type="scientific">Acinetobacter pragensis</name>
    <dbReference type="NCBI Taxonomy" id="1806892"/>
    <lineage>
        <taxon>Bacteria</taxon>
        <taxon>Pseudomonadati</taxon>
        <taxon>Pseudomonadota</taxon>
        <taxon>Gammaproteobacteria</taxon>
        <taxon>Moraxellales</taxon>
        <taxon>Moraxellaceae</taxon>
        <taxon>Acinetobacter</taxon>
    </lineage>
</organism>